<gene>
    <name evidence="3" type="ORF">PIN31115_04484</name>
</gene>
<evidence type="ECO:0000256" key="1">
    <source>
        <dbReference type="ARBA" id="ARBA00022737"/>
    </source>
</evidence>
<evidence type="ECO:0000313" key="3">
    <source>
        <dbReference type="EMBL" id="VVE47767.1"/>
    </source>
</evidence>
<keyword evidence="4" id="KW-1185">Reference proteome</keyword>
<evidence type="ECO:0000256" key="2">
    <source>
        <dbReference type="SAM" id="MobiDB-lite"/>
    </source>
</evidence>
<keyword evidence="1" id="KW-0677">Repeat</keyword>
<dbReference type="Proteomes" id="UP000333828">
    <property type="component" value="Unassembled WGS sequence"/>
</dbReference>
<dbReference type="InterPro" id="IPR001611">
    <property type="entry name" value="Leu-rich_rpt"/>
</dbReference>
<dbReference type="InterPro" id="IPR032675">
    <property type="entry name" value="LRR_dom_sf"/>
</dbReference>
<dbReference type="Gene3D" id="3.80.10.10">
    <property type="entry name" value="Ribonuclease Inhibitor"/>
    <property type="match status" value="4"/>
</dbReference>
<organism evidence="3 4">
    <name type="scientific">Pandoraea iniqua</name>
    <dbReference type="NCBI Taxonomy" id="2508288"/>
    <lineage>
        <taxon>Bacteria</taxon>
        <taxon>Pseudomonadati</taxon>
        <taxon>Pseudomonadota</taxon>
        <taxon>Betaproteobacteria</taxon>
        <taxon>Burkholderiales</taxon>
        <taxon>Burkholderiaceae</taxon>
        <taxon>Pandoraea</taxon>
    </lineage>
</organism>
<dbReference type="EMBL" id="CABPSI010000005">
    <property type="protein sequence ID" value="VVE47767.1"/>
    <property type="molecule type" value="Genomic_DNA"/>
</dbReference>
<feature type="compositionally biased region" description="Polar residues" evidence="2">
    <location>
        <begin position="27"/>
        <end position="42"/>
    </location>
</feature>
<dbReference type="SMART" id="SM00368">
    <property type="entry name" value="LRR_RI"/>
    <property type="match status" value="6"/>
</dbReference>
<feature type="region of interest" description="Disordered" evidence="2">
    <location>
        <begin position="15"/>
        <end position="98"/>
    </location>
</feature>
<dbReference type="PANTHER" id="PTHR24111">
    <property type="entry name" value="LEUCINE-RICH REPEAT-CONTAINING PROTEIN 34"/>
    <property type="match status" value="1"/>
</dbReference>
<feature type="compositionally biased region" description="Polar residues" evidence="2">
    <location>
        <begin position="75"/>
        <end position="96"/>
    </location>
</feature>
<name>A0A5E4YGZ6_9BURK</name>
<dbReference type="InterPro" id="IPR052201">
    <property type="entry name" value="LRR-containing_regulator"/>
</dbReference>
<accession>A0A5E4YGZ6</accession>
<dbReference type="Pfam" id="PF13516">
    <property type="entry name" value="LRR_6"/>
    <property type="match status" value="6"/>
</dbReference>
<dbReference type="SUPFAM" id="SSF52047">
    <property type="entry name" value="RNI-like"/>
    <property type="match status" value="2"/>
</dbReference>
<dbReference type="AlphaFoldDB" id="A0A5E4YGZ6"/>
<reference evidence="3 4" key="1">
    <citation type="submission" date="2019-08" db="EMBL/GenBank/DDBJ databases">
        <authorList>
            <person name="Peeters C."/>
        </authorList>
    </citation>
    <scope>NUCLEOTIDE SEQUENCE [LARGE SCALE GENOMIC DNA]</scope>
    <source>
        <strain evidence="3 4">LMG 31115</strain>
    </source>
</reference>
<proteinExistence type="predicted"/>
<dbReference type="RefSeq" id="WP_174996220.1">
    <property type="nucleotide sequence ID" value="NZ_CABPSI010000005.1"/>
</dbReference>
<evidence type="ECO:0000313" key="4">
    <source>
        <dbReference type="Proteomes" id="UP000333828"/>
    </source>
</evidence>
<dbReference type="PANTHER" id="PTHR24111:SF0">
    <property type="entry name" value="LEUCINE-RICH REPEAT-CONTAINING PROTEIN"/>
    <property type="match status" value="1"/>
</dbReference>
<evidence type="ECO:0008006" key="5">
    <source>
        <dbReference type="Google" id="ProtNLM"/>
    </source>
</evidence>
<sequence length="556" mass="60590">MMKVVLRIFSCCTPTSPARKHQHLHSLRQSETVGDAQQTPNLPSALVSPSTVRRRPSSPASHSGPTHPPLPLRNKSLSDPTELTSEAGAPSTSYSNEPFAKTEVPASTLPALPTLSHLVQRQIIEHLPHRYRHQPGYELSLVCKRWRDILRTDTYDLSVTPEGLLLLERYPNVRHLQLRGWLSDEQLAQLPRDLTSLDLSACDGFSIKGLTCLLELPLQKLDLCGDRAASESGPPSCLDPFGRKGTGWGRMLAQHPTLTELSLRACEIGDDDAMALAGNPRLRALDLGHNQVSLEGVRELAANRTLQKLGLAANRVDAQGVELLAANATLTALDLGSNHVDRPGVKALMSNTTLVTLCLPDNGLDDWSASRLAQMETLLHLDVSHNQLSDTAAFYFAQNLSISELDLSGNTGIRWKGITLLCKKIRLYMLSLGELDIGDEEAKSLATCETLRDLRLMRTNITTSGLAALIKSPSIETLDLSDNTGLRGKDAEVLAQSPTLNRLILKNCWIGPSVPTLAKSHTLRHLDVRGCFLDQRASVALTQSGIPSILRSPSGL</sequence>
<protein>
    <recommendedName>
        <fullName evidence="5">Internalin-A</fullName>
    </recommendedName>
</protein>